<proteinExistence type="inferred from homology"/>
<organism evidence="4 5">
    <name type="scientific">Tetradesmus obliquus</name>
    <name type="common">Green alga</name>
    <name type="synonym">Acutodesmus obliquus</name>
    <dbReference type="NCBI Taxonomy" id="3088"/>
    <lineage>
        <taxon>Eukaryota</taxon>
        <taxon>Viridiplantae</taxon>
        <taxon>Chlorophyta</taxon>
        <taxon>core chlorophytes</taxon>
        <taxon>Chlorophyceae</taxon>
        <taxon>CS clade</taxon>
        <taxon>Sphaeropleales</taxon>
        <taxon>Scenedesmaceae</taxon>
        <taxon>Tetradesmus</taxon>
    </lineage>
</organism>
<feature type="domain" description="SS18 N-terminal" evidence="3">
    <location>
        <begin position="7"/>
        <end position="69"/>
    </location>
</feature>
<dbReference type="Proteomes" id="UP001244341">
    <property type="component" value="Chromosome 3b"/>
</dbReference>
<evidence type="ECO:0000259" key="3">
    <source>
        <dbReference type="Pfam" id="PF05030"/>
    </source>
</evidence>
<feature type="region of interest" description="Disordered" evidence="2">
    <location>
        <begin position="60"/>
        <end position="95"/>
    </location>
</feature>
<feature type="compositionally biased region" description="Low complexity" evidence="2">
    <location>
        <begin position="70"/>
        <end position="95"/>
    </location>
</feature>
<evidence type="ECO:0000313" key="5">
    <source>
        <dbReference type="Proteomes" id="UP001244341"/>
    </source>
</evidence>
<keyword evidence="5" id="KW-1185">Reference proteome</keyword>
<evidence type="ECO:0000256" key="2">
    <source>
        <dbReference type="SAM" id="MobiDB-lite"/>
    </source>
</evidence>
<accession>A0ABY8TUC5</accession>
<evidence type="ECO:0000256" key="1">
    <source>
        <dbReference type="ARBA" id="ARBA00007945"/>
    </source>
</evidence>
<dbReference type="Pfam" id="PF05030">
    <property type="entry name" value="SSXT"/>
    <property type="match status" value="1"/>
</dbReference>
<comment type="similarity">
    <text evidence="1">Belongs to the SS18 family.</text>
</comment>
<dbReference type="EMBL" id="CP126210">
    <property type="protein sequence ID" value="WIA11356.1"/>
    <property type="molecule type" value="Genomic_DNA"/>
</dbReference>
<evidence type="ECO:0000313" key="4">
    <source>
        <dbReference type="EMBL" id="WIA11356.1"/>
    </source>
</evidence>
<name>A0ABY8TUC5_TETOB</name>
<protein>
    <recommendedName>
        <fullName evidence="3">SS18 N-terminal domain-containing protein</fullName>
    </recommendedName>
</protein>
<dbReference type="InterPro" id="IPR007726">
    <property type="entry name" value="SS18_N"/>
</dbReference>
<reference evidence="4 5" key="1">
    <citation type="submission" date="2023-05" db="EMBL/GenBank/DDBJ databases">
        <title>A 100% complete, gapless, phased diploid assembly of the Scenedesmus obliquus UTEX 3031 genome.</title>
        <authorList>
            <person name="Biondi T.C."/>
            <person name="Hanschen E.R."/>
            <person name="Kwon T."/>
            <person name="Eng W."/>
            <person name="Kruse C.P.S."/>
            <person name="Koehler S.I."/>
            <person name="Kunde Y."/>
            <person name="Gleasner C.D."/>
            <person name="You Mak K.T."/>
            <person name="Polle J."/>
            <person name="Hovde B.T."/>
            <person name="Starkenburg S.R."/>
        </authorList>
    </citation>
    <scope>NUCLEOTIDE SEQUENCE [LARGE SCALE GENOMIC DNA]</scope>
    <source>
        <strain evidence="4 5">DOE0152z</strain>
    </source>
</reference>
<gene>
    <name evidence="4" type="ORF">OEZ85_011477</name>
</gene>
<sequence length="95" mass="10093">MAQPQQPQLTTQQIQQKLEENHDFLCKIVAANQRSPQGLDPGTQAQVEQWGSRLQQNLMELAGQADKSTAGTGQQPAASAQSAQSAAAPGISPQK</sequence>